<dbReference type="Proteomes" id="UP000193498">
    <property type="component" value="Unassembled WGS sequence"/>
</dbReference>
<accession>A0A1Y1XUE4</accession>
<evidence type="ECO:0000256" key="1">
    <source>
        <dbReference type="SAM" id="MobiDB-lite"/>
    </source>
</evidence>
<dbReference type="InParanoid" id="A0A1Y1XUE4"/>
<keyword evidence="3" id="KW-1185">Reference proteome</keyword>
<dbReference type="EMBL" id="MCFE01000449">
    <property type="protein sequence ID" value="ORX89387.1"/>
    <property type="molecule type" value="Genomic_DNA"/>
</dbReference>
<comment type="caution">
    <text evidence="2">The sequence shown here is derived from an EMBL/GenBank/DDBJ whole genome shotgun (WGS) entry which is preliminary data.</text>
</comment>
<organism evidence="2 3">
    <name type="scientific">Basidiobolus meristosporus CBS 931.73</name>
    <dbReference type="NCBI Taxonomy" id="1314790"/>
    <lineage>
        <taxon>Eukaryota</taxon>
        <taxon>Fungi</taxon>
        <taxon>Fungi incertae sedis</taxon>
        <taxon>Zoopagomycota</taxon>
        <taxon>Entomophthoromycotina</taxon>
        <taxon>Basidiobolomycetes</taxon>
        <taxon>Basidiobolales</taxon>
        <taxon>Basidiobolaceae</taxon>
        <taxon>Basidiobolus</taxon>
    </lineage>
</organism>
<gene>
    <name evidence="2" type="ORF">K493DRAFT_68700</name>
</gene>
<reference evidence="2 3" key="1">
    <citation type="submission" date="2016-07" db="EMBL/GenBank/DDBJ databases">
        <title>Pervasive Adenine N6-methylation of Active Genes in Fungi.</title>
        <authorList>
            <consortium name="DOE Joint Genome Institute"/>
            <person name="Mondo S.J."/>
            <person name="Dannebaum R.O."/>
            <person name="Kuo R.C."/>
            <person name="Labutti K."/>
            <person name="Haridas S."/>
            <person name="Kuo A."/>
            <person name="Salamov A."/>
            <person name="Ahrendt S.R."/>
            <person name="Lipzen A."/>
            <person name="Sullivan W."/>
            <person name="Andreopoulos W.B."/>
            <person name="Clum A."/>
            <person name="Lindquist E."/>
            <person name="Daum C."/>
            <person name="Ramamoorthy G.K."/>
            <person name="Gryganskyi A."/>
            <person name="Culley D."/>
            <person name="Magnuson J.K."/>
            <person name="James T.Y."/>
            <person name="O'Malley M.A."/>
            <person name="Stajich J.E."/>
            <person name="Spatafora J.W."/>
            <person name="Visel A."/>
            <person name="Grigoriev I.V."/>
        </authorList>
    </citation>
    <scope>NUCLEOTIDE SEQUENCE [LARGE SCALE GENOMIC DNA]</scope>
    <source>
        <strain evidence="2 3">CBS 931.73</strain>
    </source>
</reference>
<feature type="compositionally biased region" description="Basic and acidic residues" evidence="1">
    <location>
        <begin position="187"/>
        <end position="196"/>
    </location>
</feature>
<feature type="region of interest" description="Disordered" evidence="1">
    <location>
        <begin position="180"/>
        <end position="236"/>
    </location>
</feature>
<name>A0A1Y1XUE4_9FUNG</name>
<evidence type="ECO:0000313" key="2">
    <source>
        <dbReference type="EMBL" id="ORX89387.1"/>
    </source>
</evidence>
<protein>
    <submittedName>
        <fullName evidence="2">Uncharacterized protein</fullName>
    </submittedName>
</protein>
<dbReference type="AlphaFoldDB" id="A0A1Y1XUE4"/>
<evidence type="ECO:0000313" key="3">
    <source>
        <dbReference type="Proteomes" id="UP000193498"/>
    </source>
</evidence>
<sequence length="236" mass="26417">MQTELNSLTDAGFEVTELASVLQDITNELYGHKHVTSESSSLQDLGQVKAELTRFKDRCRSLEHALRESNKTLHAVMSKPASPHMEKGTIGREGRSDKERVQQVAHIMEDRQVFGDESSKQQLLYNKKVAGYLKMNREYRQENILETKQSMLAIHGSHQERHDGLEATKIKGNGSRYANCNGQGHGRGHDTPKFLDDAPLTAEPAMTQGSEFSDNATRKPPTSVRGYKQSPLSLIQ</sequence>
<proteinExistence type="predicted"/>